<evidence type="ECO:0000256" key="8">
    <source>
        <dbReference type="ARBA" id="ARBA00022771"/>
    </source>
</evidence>
<dbReference type="InterPro" id="IPR031327">
    <property type="entry name" value="MCM"/>
</dbReference>
<dbReference type="InterPro" id="IPR027925">
    <property type="entry name" value="MCM_N"/>
</dbReference>
<dbReference type="GO" id="GO:0008270">
    <property type="term" value="F:zinc ion binding"/>
    <property type="evidence" value="ECO:0007669"/>
    <property type="project" value="UniProtKB-KW"/>
</dbReference>
<dbReference type="SUPFAM" id="SSF52540">
    <property type="entry name" value="P-loop containing nucleoside triphosphate hydrolases"/>
    <property type="match status" value="1"/>
</dbReference>
<keyword evidence="8" id="KW-0863">Zinc-finger</keyword>
<evidence type="ECO:0000259" key="20">
    <source>
        <dbReference type="PROSITE" id="PS50051"/>
    </source>
</evidence>
<dbReference type="Gene3D" id="3.40.50.300">
    <property type="entry name" value="P-loop containing nucleotide triphosphate hydrolases"/>
    <property type="match status" value="1"/>
</dbReference>
<keyword evidence="12" id="KW-0067">ATP-binding</keyword>
<comment type="subcellular location">
    <subcellularLocation>
        <location evidence="1">Nucleus</location>
    </subcellularLocation>
</comment>
<feature type="region of interest" description="Disordered" evidence="19">
    <location>
        <begin position="1"/>
        <end position="162"/>
    </location>
</feature>
<keyword evidence="14" id="KW-0539">Nucleus</keyword>
<dbReference type="Pfam" id="PF23669">
    <property type="entry name" value="WHD_MCM2"/>
    <property type="match status" value="1"/>
</dbReference>
<evidence type="ECO:0000256" key="13">
    <source>
        <dbReference type="ARBA" id="ARBA00023125"/>
    </source>
</evidence>
<dbReference type="PRINTS" id="PR01657">
    <property type="entry name" value="MCMFAMILY"/>
</dbReference>
<feature type="compositionally biased region" description="Acidic residues" evidence="19">
    <location>
        <begin position="57"/>
        <end position="89"/>
    </location>
</feature>
<dbReference type="AlphaFoldDB" id="A0A1Y2EV80"/>
<dbReference type="GO" id="GO:0003682">
    <property type="term" value="F:chromatin binding"/>
    <property type="evidence" value="ECO:0007669"/>
    <property type="project" value="UniProtKB-ARBA"/>
</dbReference>
<dbReference type="OrthoDB" id="844at2759"/>
<keyword evidence="6" id="KW-0479">Metal-binding</keyword>
<dbReference type="FunCoup" id="A0A1Y2EV80">
    <property type="interactions" value="562"/>
</dbReference>
<name>A0A1Y2EV80_9BASI</name>
<keyword evidence="13" id="KW-0238">DNA-binding</keyword>
<keyword evidence="11" id="KW-0862">Zinc</keyword>
<organism evidence="21 22">
    <name type="scientific">Leucosporidium creatinivorum</name>
    <dbReference type="NCBI Taxonomy" id="106004"/>
    <lineage>
        <taxon>Eukaryota</taxon>
        <taxon>Fungi</taxon>
        <taxon>Dikarya</taxon>
        <taxon>Basidiomycota</taxon>
        <taxon>Pucciniomycotina</taxon>
        <taxon>Microbotryomycetes</taxon>
        <taxon>Leucosporidiales</taxon>
        <taxon>Leucosporidium</taxon>
    </lineage>
</organism>
<dbReference type="SMART" id="SM00350">
    <property type="entry name" value="MCM"/>
    <property type="match status" value="1"/>
</dbReference>
<evidence type="ECO:0000313" key="21">
    <source>
        <dbReference type="EMBL" id="ORY74745.1"/>
    </source>
</evidence>
<dbReference type="GO" id="GO:1902975">
    <property type="term" value="P:mitotic DNA replication initiation"/>
    <property type="evidence" value="ECO:0007669"/>
    <property type="project" value="TreeGrafter"/>
</dbReference>
<gene>
    <name evidence="21" type="ORF">BCR35DRAFT_306546</name>
</gene>
<evidence type="ECO:0000256" key="4">
    <source>
        <dbReference type="ARBA" id="ARBA00018925"/>
    </source>
</evidence>
<dbReference type="InterPro" id="IPR001208">
    <property type="entry name" value="MCM_dom"/>
</dbReference>
<feature type="domain" description="MCM C-terminal AAA(+) ATPase" evidence="20">
    <location>
        <begin position="493"/>
        <end position="699"/>
    </location>
</feature>
<evidence type="ECO:0000256" key="14">
    <source>
        <dbReference type="ARBA" id="ARBA00023242"/>
    </source>
</evidence>
<dbReference type="GO" id="GO:0016887">
    <property type="term" value="F:ATP hydrolysis activity"/>
    <property type="evidence" value="ECO:0007669"/>
    <property type="project" value="RHEA"/>
</dbReference>
<dbReference type="GO" id="GO:0043596">
    <property type="term" value="C:nuclear replication fork"/>
    <property type="evidence" value="ECO:0007669"/>
    <property type="project" value="UniProtKB-ARBA"/>
</dbReference>
<keyword evidence="22" id="KW-1185">Reference proteome</keyword>
<dbReference type="Gene3D" id="2.20.28.10">
    <property type="match status" value="1"/>
</dbReference>
<protein>
    <recommendedName>
        <fullName evidence="4">DNA replication licensing factor MCM2</fullName>
        <ecNumber evidence="3">3.6.4.12</ecNumber>
    </recommendedName>
    <alternativeName>
        <fullName evidence="17">DNA replication licensing factor mcm2</fullName>
    </alternativeName>
    <alternativeName>
        <fullName evidence="18">Minichromosome maintenance protein 2</fullName>
    </alternativeName>
</protein>
<comment type="caution">
    <text evidence="21">The sequence shown here is derived from an EMBL/GenBank/DDBJ whole genome shotgun (WGS) entry which is preliminary data.</text>
</comment>
<evidence type="ECO:0000256" key="17">
    <source>
        <dbReference type="ARBA" id="ARBA00074927"/>
    </source>
</evidence>
<dbReference type="FunFam" id="3.30.1640.10:FF:000003">
    <property type="entry name" value="DNA helicase"/>
    <property type="match status" value="1"/>
</dbReference>
<dbReference type="Gene3D" id="3.30.1640.10">
    <property type="entry name" value="mini-chromosome maintenance (MCM) complex, chain A, domain 1"/>
    <property type="match status" value="1"/>
</dbReference>
<evidence type="ECO:0000256" key="2">
    <source>
        <dbReference type="ARBA" id="ARBA00008010"/>
    </source>
</evidence>
<dbReference type="GO" id="GO:0005656">
    <property type="term" value="C:nuclear pre-replicative complex"/>
    <property type="evidence" value="ECO:0007669"/>
    <property type="project" value="UniProtKB-ARBA"/>
</dbReference>
<evidence type="ECO:0000256" key="1">
    <source>
        <dbReference type="ARBA" id="ARBA00004123"/>
    </source>
</evidence>
<keyword evidence="5" id="KW-0235">DNA replication</keyword>
<dbReference type="InterPro" id="IPR059098">
    <property type="entry name" value="WHD_MCM2"/>
</dbReference>
<dbReference type="GO" id="GO:0017116">
    <property type="term" value="F:single-stranded DNA helicase activity"/>
    <property type="evidence" value="ECO:0007669"/>
    <property type="project" value="TreeGrafter"/>
</dbReference>
<dbReference type="InterPro" id="IPR008045">
    <property type="entry name" value="MCM2"/>
</dbReference>
<evidence type="ECO:0000256" key="6">
    <source>
        <dbReference type="ARBA" id="ARBA00022723"/>
    </source>
</evidence>
<evidence type="ECO:0000256" key="10">
    <source>
        <dbReference type="ARBA" id="ARBA00022806"/>
    </source>
</evidence>
<proteinExistence type="inferred from homology"/>
<keyword evidence="15" id="KW-0131">Cell cycle</keyword>
<dbReference type="PROSITE" id="PS00847">
    <property type="entry name" value="MCM_1"/>
    <property type="match status" value="1"/>
</dbReference>
<dbReference type="Pfam" id="PF12619">
    <property type="entry name" value="MCM2_N"/>
    <property type="match status" value="1"/>
</dbReference>
<evidence type="ECO:0000256" key="12">
    <source>
        <dbReference type="ARBA" id="ARBA00022840"/>
    </source>
</evidence>
<feature type="compositionally biased region" description="Basic and acidic residues" evidence="19">
    <location>
        <begin position="116"/>
        <end position="133"/>
    </location>
</feature>
<dbReference type="GO" id="GO:0003697">
    <property type="term" value="F:single-stranded DNA binding"/>
    <property type="evidence" value="ECO:0007669"/>
    <property type="project" value="TreeGrafter"/>
</dbReference>
<dbReference type="GO" id="GO:0031261">
    <property type="term" value="C:DNA replication preinitiation complex"/>
    <property type="evidence" value="ECO:0007669"/>
    <property type="project" value="UniProtKB-ARBA"/>
</dbReference>
<dbReference type="Pfam" id="PF00493">
    <property type="entry name" value="MCM"/>
    <property type="match status" value="1"/>
</dbReference>
<evidence type="ECO:0000256" key="18">
    <source>
        <dbReference type="ARBA" id="ARBA00078186"/>
    </source>
</evidence>
<comment type="similarity">
    <text evidence="2">Belongs to the MCM family.</text>
</comment>
<dbReference type="GO" id="GO:0006279">
    <property type="term" value="P:premeiotic DNA replication"/>
    <property type="evidence" value="ECO:0007669"/>
    <property type="project" value="UniProtKB-ARBA"/>
</dbReference>
<dbReference type="PRINTS" id="PR01658">
    <property type="entry name" value="MCMPROTEIN2"/>
</dbReference>
<dbReference type="PANTHER" id="PTHR11630:SF44">
    <property type="entry name" value="DNA REPLICATION LICENSING FACTOR MCM2"/>
    <property type="match status" value="1"/>
</dbReference>
<dbReference type="InterPro" id="IPR041562">
    <property type="entry name" value="MCM_lid"/>
</dbReference>
<feature type="compositionally biased region" description="Acidic residues" evidence="19">
    <location>
        <begin position="105"/>
        <end position="115"/>
    </location>
</feature>
<dbReference type="GO" id="GO:0043138">
    <property type="term" value="F:3'-5' DNA helicase activity"/>
    <property type="evidence" value="ECO:0007669"/>
    <property type="project" value="TreeGrafter"/>
</dbReference>
<keyword evidence="7" id="KW-0547">Nucleotide-binding</keyword>
<dbReference type="STRING" id="106004.A0A1Y2EV80"/>
<dbReference type="Pfam" id="PF17855">
    <property type="entry name" value="MCM_lid"/>
    <property type="match status" value="1"/>
</dbReference>
<dbReference type="GO" id="GO:0042555">
    <property type="term" value="C:MCM complex"/>
    <property type="evidence" value="ECO:0007669"/>
    <property type="project" value="InterPro"/>
</dbReference>
<accession>A0A1Y2EV80</accession>
<evidence type="ECO:0000256" key="5">
    <source>
        <dbReference type="ARBA" id="ARBA00022705"/>
    </source>
</evidence>
<dbReference type="EMBL" id="MCGR01000040">
    <property type="protein sequence ID" value="ORY74745.1"/>
    <property type="molecule type" value="Genomic_DNA"/>
</dbReference>
<dbReference type="Proteomes" id="UP000193467">
    <property type="component" value="Unassembled WGS sequence"/>
</dbReference>
<evidence type="ECO:0000256" key="3">
    <source>
        <dbReference type="ARBA" id="ARBA00012551"/>
    </source>
</evidence>
<keyword evidence="10" id="KW-0347">Helicase</keyword>
<dbReference type="Gene3D" id="2.40.50.140">
    <property type="entry name" value="Nucleic acid-binding proteins"/>
    <property type="match status" value="1"/>
</dbReference>
<dbReference type="PANTHER" id="PTHR11630">
    <property type="entry name" value="DNA REPLICATION LICENSING FACTOR MCM FAMILY MEMBER"/>
    <property type="match status" value="1"/>
</dbReference>
<reference evidence="21 22" key="1">
    <citation type="submission" date="2016-07" db="EMBL/GenBank/DDBJ databases">
        <title>Pervasive Adenine N6-methylation of Active Genes in Fungi.</title>
        <authorList>
            <consortium name="DOE Joint Genome Institute"/>
            <person name="Mondo S.J."/>
            <person name="Dannebaum R.O."/>
            <person name="Kuo R.C."/>
            <person name="Labutti K."/>
            <person name="Haridas S."/>
            <person name="Kuo A."/>
            <person name="Salamov A."/>
            <person name="Ahrendt S.R."/>
            <person name="Lipzen A."/>
            <person name="Sullivan W."/>
            <person name="Andreopoulos W.B."/>
            <person name="Clum A."/>
            <person name="Lindquist E."/>
            <person name="Daum C."/>
            <person name="Ramamoorthy G.K."/>
            <person name="Gryganskyi A."/>
            <person name="Culley D."/>
            <person name="Magnuson J.K."/>
            <person name="James T.Y."/>
            <person name="O'Malley M.A."/>
            <person name="Stajich J.E."/>
            <person name="Spatafora J.W."/>
            <person name="Visel A."/>
            <person name="Grigoriev I.V."/>
        </authorList>
    </citation>
    <scope>NUCLEOTIDE SEQUENCE [LARGE SCALE GENOMIC DNA]</scope>
    <source>
        <strain evidence="21 22">62-1032</strain>
    </source>
</reference>
<dbReference type="EC" id="3.6.4.12" evidence="3"/>
<evidence type="ECO:0000256" key="11">
    <source>
        <dbReference type="ARBA" id="ARBA00022833"/>
    </source>
</evidence>
<dbReference type="InterPro" id="IPR027417">
    <property type="entry name" value="P-loop_NTPase"/>
</dbReference>
<evidence type="ECO:0000256" key="16">
    <source>
        <dbReference type="ARBA" id="ARBA00047995"/>
    </source>
</evidence>
<keyword evidence="9" id="KW-0378">Hydrolase</keyword>
<dbReference type="GO" id="GO:0005524">
    <property type="term" value="F:ATP binding"/>
    <property type="evidence" value="ECO:0007669"/>
    <property type="project" value="UniProtKB-KW"/>
</dbReference>
<sequence length="920" mass="102694">MSQPPSSAQKRARSPSPMRQSSPAGPVPIARAGGSPPPSSAPPSSLPASSPPAGFSDFDDDGVEEDGIPLDVTDGEEGDGEDLFGDDMGNDYIENNRLDRYDAGDLNDDEDFSDDPDARRAAEARMQARDRRAARAPGAEGRKQARMPAFMASDEEDSEDEGRLLGQRRVRRNYDEPMGDDEAGYEEEMPIEQLSDIRADSIAQWIEDPRARRTIMREFKSFLMTYTDADGVSIYGQRIRQLGEVNSESLEVSFLHLTDSKAILSYFLANSPSSMLPLFDEVALDVILLFYPSYTRIHAEVHVRITELPTSYTLRDLRQTHLDALVRVSGVVTRRSGVFPQLKYVKFDCQRCGEVLGPFYQEATAEIRISFCSGCASKGPFTVNSEQTVYRNYQKMTLQESPGSVPAGRLPRHREVILLWDLIDSAKPGEEIEVTGVYRNNFDTSLNVKNGFPVFSTVLEANHINKKEDLFASFRLTEEDEKAIRALSRDERIGKRIIKSMAPSIYGHEDIKTAVALSMFGGVPKDINRKHRIRGDINVLMLGDPGTAKSQFLKYVEKTANRAVFATGQGASAVGLTASVRKDPVTREWTLEGGALVLADKGVCLIDEFDKMNDADRTSIHEAMEQQSISISKAGIVTTLQARCAIVAAANPIRGRYNPTIPFSQNVELTEPILSRFDILCVVKDAADPVIDEMLAKFVVGSHLRSHPNFDPASDEVHIATALDLDIIPQDLLRKYIQYARDRVKPQLHMMDQDKISKLYSELRRESLSTGSYPITVRHLESMIRMAEASAKMHLREYVRSDDIDLAIQVMVGSFVSAQKSSIKKQLERGFRKYLRVATDSEEVLAFLLGELVKDRSRYLTLKNAGKQPSSVSIKISDFEARAKELEIFDVQAFLTSRLFKNNGYSRKEGEIVKSFSDEL</sequence>
<dbReference type="InParanoid" id="A0A1Y2EV80"/>
<dbReference type="SUPFAM" id="SSF50249">
    <property type="entry name" value="Nucleic acid-binding proteins"/>
    <property type="match status" value="1"/>
</dbReference>
<evidence type="ECO:0000313" key="22">
    <source>
        <dbReference type="Proteomes" id="UP000193467"/>
    </source>
</evidence>
<evidence type="ECO:0000256" key="9">
    <source>
        <dbReference type="ARBA" id="ARBA00022801"/>
    </source>
</evidence>
<dbReference type="PROSITE" id="PS50051">
    <property type="entry name" value="MCM_2"/>
    <property type="match status" value="1"/>
</dbReference>
<dbReference type="FunFam" id="3.40.50.300:FF:000138">
    <property type="entry name" value="DNA helicase"/>
    <property type="match status" value="1"/>
</dbReference>
<dbReference type="GO" id="GO:0000727">
    <property type="term" value="P:double-strand break repair via break-induced replication"/>
    <property type="evidence" value="ECO:0007669"/>
    <property type="project" value="TreeGrafter"/>
</dbReference>
<comment type="catalytic activity">
    <reaction evidence="16">
        <text>ATP + H2O = ADP + phosphate + H(+)</text>
        <dbReference type="Rhea" id="RHEA:13065"/>
        <dbReference type="ChEBI" id="CHEBI:15377"/>
        <dbReference type="ChEBI" id="CHEBI:15378"/>
        <dbReference type="ChEBI" id="CHEBI:30616"/>
        <dbReference type="ChEBI" id="CHEBI:43474"/>
        <dbReference type="ChEBI" id="CHEBI:456216"/>
        <dbReference type="EC" id="3.6.4.12"/>
    </reaction>
</comment>
<feature type="compositionally biased region" description="Basic and acidic residues" evidence="19">
    <location>
        <begin position="94"/>
        <end position="103"/>
    </location>
</feature>
<dbReference type="FunFam" id="2.20.28.10:FF:000002">
    <property type="entry name" value="DNA helicase"/>
    <property type="match status" value="1"/>
</dbReference>
<dbReference type="InterPro" id="IPR018525">
    <property type="entry name" value="MCM_CS"/>
</dbReference>
<dbReference type="Pfam" id="PF14551">
    <property type="entry name" value="MCM_N"/>
    <property type="match status" value="1"/>
</dbReference>
<feature type="compositionally biased region" description="Low complexity" evidence="19">
    <location>
        <begin position="46"/>
        <end position="56"/>
    </location>
</feature>
<dbReference type="InterPro" id="IPR012340">
    <property type="entry name" value="NA-bd_OB-fold"/>
</dbReference>
<evidence type="ECO:0000256" key="7">
    <source>
        <dbReference type="ARBA" id="ARBA00022741"/>
    </source>
</evidence>
<dbReference type="Pfam" id="PF17207">
    <property type="entry name" value="MCM_OB"/>
    <property type="match status" value="1"/>
</dbReference>
<dbReference type="CDD" id="cd17753">
    <property type="entry name" value="MCM2"/>
    <property type="match status" value="1"/>
</dbReference>
<evidence type="ECO:0000256" key="15">
    <source>
        <dbReference type="ARBA" id="ARBA00023306"/>
    </source>
</evidence>
<dbReference type="InterPro" id="IPR033762">
    <property type="entry name" value="MCM_OB"/>
</dbReference>
<evidence type="ECO:0000256" key="19">
    <source>
        <dbReference type="SAM" id="MobiDB-lite"/>
    </source>
</evidence>
<feature type="compositionally biased region" description="Pro residues" evidence="19">
    <location>
        <begin position="35"/>
        <end position="45"/>
    </location>
</feature>